<organism evidence="2 3">
    <name type="scientific">Trametes coccinea (strain BRFM310)</name>
    <name type="common">Pycnoporus coccineus</name>
    <dbReference type="NCBI Taxonomy" id="1353009"/>
    <lineage>
        <taxon>Eukaryota</taxon>
        <taxon>Fungi</taxon>
        <taxon>Dikarya</taxon>
        <taxon>Basidiomycota</taxon>
        <taxon>Agaricomycotina</taxon>
        <taxon>Agaricomycetes</taxon>
        <taxon>Polyporales</taxon>
        <taxon>Polyporaceae</taxon>
        <taxon>Trametes</taxon>
    </lineage>
</organism>
<dbReference type="EMBL" id="KZ084100">
    <property type="protein sequence ID" value="OSD03484.1"/>
    <property type="molecule type" value="Genomic_DNA"/>
</dbReference>
<evidence type="ECO:0000259" key="1">
    <source>
        <dbReference type="Pfam" id="PF12146"/>
    </source>
</evidence>
<dbReference type="SUPFAM" id="SSF53474">
    <property type="entry name" value="alpha/beta-Hydrolases"/>
    <property type="match status" value="1"/>
</dbReference>
<dbReference type="AlphaFoldDB" id="A0A1Y2IS93"/>
<dbReference type="Pfam" id="PF12146">
    <property type="entry name" value="Hydrolase_4"/>
    <property type="match status" value="1"/>
</dbReference>
<protein>
    <submittedName>
        <fullName evidence="2">Alpha/beta-hydrolase</fullName>
    </submittedName>
</protein>
<gene>
    <name evidence="2" type="ORF">PYCCODRAFT_1466864</name>
</gene>
<feature type="domain" description="Serine aminopeptidase S33" evidence="1">
    <location>
        <begin position="1"/>
        <end position="196"/>
    </location>
</feature>
<reference evidence="2 3" key="1">
    <citation type="journal article" date="2015" name="Biotechnol. Biofuels">
        <title>Enhanced degradation of softwood versus hardwood by the white-rot fungus Pycnoporus coccineus.</title>
        <authorList>
            <person name="Couturier M."/>
            <person name="Navarro D."/>
            <person name="Chevret D."/>
            <person name="Henrissat B."/>
            <person name="Piumi F."/>
            <person name="Ruiz-Duenas F.J."/>
            <person name="Martinez A.T."/>
            <person name="Grigoriev I.V."/>
            <person name="Riley R."/>
            <person name="Lipzen A."/>
            <person name="Berrin J.G."/>
            <person name="Master E.R."/>
            <person name="Rosso M.N."/>
        </authorList>
    </citation>
    <scope>NUCLEOTIDE SEQUENCE [LARGE SCALE GENOMIC DNA]</scope>
    <source>
        <strain evidence="2 3">BRFM310</strain>
    </source>
</reference>
<dbReference type="Proteomes" id="UP000193067">
    <property type="component" value="Unassembled WGS sequence"/>
</dbReference>
<dbReference type="OrthoDB" id="408373at2759"/>
<dbReference type="InterPro" id="IPR029058">
    <property type="entry name" value="AB_hydrolase_fold"/>
</dbReference>
<evidence type="ECO:0000313" key="3">
    <source>
        <dbReference type="Proteomes" id="UP000193067"/>
    </source>
</evidence>
<dbReference type="Gene3D" id="3.40.50.1820">
    <property type="entry name" value="alpha/beta hydrolase"/>
    <property type="match status" value="1"/>
</dbReference>
<dbReference type="PANTHER" id="PTHR43433">
    <property type="entry name" value="HYDROLASE, ALPHA/BETA FOLD FAMILY PROTEIN"/>
    <property type="match status" value="1"/>
</dbReference>
<dbReference type="STRING" id="1353009.A0A1Y2IS93"/>
<accession>A0A1Y2IS93</accession>
<keyword evidence="3" id="KW-1185">Reference proteome</keyword>
<keyword evidence="2" id="KW-0378">Hydrolase</keyword>
<proteinExistence type="predicted"/>
<evidence type="ECO:0000313" key="2">
    <source>
        <dbReference type="EMBL" id="OSD03484.1"/>
    </source>
</evidence>
<dbReference type="PRINTS" id="PR00111">
    <property type="entry name" value="ABHYDROLASE"/>
</dbReference>
<dbReference type="PANTHER" id="PTHR43433:SF10">
    <property type="entry name" value="AB HYDROLASE-1 DOMAIN-CONTAINING PROTEIN"/>
    <property type="match status" value="1"/>
</dbReference>
<name>A0A1Y2IS93_TRAC3</name>
<dbReference type="InterPro" id="IPR050471">
    <property type="entry name" value="AB_hydrolase"/>
</dbReference>
<sequence length="210" mass="23315">MAQNGFRVLVYDLYGKGYSEAPHTTYDWSLFVTQLALLLQYVHWDETHVVGFSMGGGIAAAFTAALPHLVSGKVVLIASAGLLEGFNVVAKRRIVRMLRLTKKLFRDLQASYLPGYKRVMQSCYQDGPVRGLEAAFDRMATLAVGTARQRVQVLLMHGSQDESVPVGEVSKIQDRIPQAEAIRLDGATHDLVLEEEHWQIVAESLVRFLG</sequence>
<dbReference type="InterPro" id="IPR022742">
    <property type="entry name" value="Hydrolase_4"/>
</dbReference>
<dbReference type="InterPro" id="IPR000073">
    <property type="entry name" value="AB_hydrolase_1"/>
</dbReference>
<dbReference type="GO" id="GO:0016787">
    <property type="term" value="F:hydrolase activity"/>
    <property type="evidence" value="ECO:0007669"/>
    <property type="project" value="UniProtKB-KW"/>
</dbReference>